<dbReference type="FunFam" id="1.10.390.10:FF:000004">
    <property type="entry name" value="Aminopeptidase N"/>
    <property type="match status" value="1"/>
</dbReference>
<dbReference type="InterPro" id="IPR045357">
    <property type="entry name" value="Aminopeptidase_N-like_N"/>
</dbReference>
<evidence type="ECO:0000256" key="4">
    <source>
        <dbReference type="ARBA" id="ARBA00012564"/>
    </source>
</evidence>
<evidence type="ECO:0000256" key="13">
    <source>
        <dbReference type="ARBA" id="ARBA00031533"/>
    </source>
</evidence>
<dbReference type="PANTHER" id="PTHR11533">
    <property type="entry name" value="PROTEASE M1 ZINC METALLOPROTEASE"/>
    <property type="match status" value="1"/>
</dbReference>
<dbReference type="PANTHER" id="PTHR11533:SF174">
    <property type="entry name" value="PUROMYCIN-SENSITIVE AMINOPEPTIDASE-RELATED"/>
    <property type="match status" value="1"/>
</dbReference>
<keyword evidence="8" id="KW-0479">Metal-binding</keyword>
<dbReference type="Gene3D" id="2.60.40.1730">
    <property type="entry name" value="tricorn interacting facor f3 domain"/>
    <property type="match status" value="1"/>
</dbReference>
<dbReference type="NCBIfam" id="TIGR02412">
    <property type="entry name" value="pepN_strep_liv"/>
    <property type="match status" value="1"/>
</dbReference>
<evidence type="ECO:0000256" key="2">
    <source>
        <dbReference type="ARBA" id="ARBA00001947"/>
    </source>
</evidence>
<evidence type="ECO:0000256" key="5">
    <source>
        <dbReference type="ARBA" id="ARBA00015611"/>
    </source>
</evidence>
<keyword evidence="11" id="KW-0482">Metalloprotease</keyword>
<dbReference type="FunFam" id="2.60.40.1730:FF:000010">
    <property type="entry name" value="Putative aminopeptidase N"/>
    <property type="match status" value="1"/>
</dbReference>
<dbReference type="SUPFAM" id="SSF55486">
    <property type="entry name" value="Metalloproteases ('zincins'), catalytic domain"/>
    <property type="match status" value="1"/>
</dbReference>
<dbReference type="InterPro" id="IPR014782">
    <property type="entry name" value="Peptidase_M1_dom"/>
</dbReference>
<proteinExistence type="inferred from homology"/>
<evidence type="ECO:0000256" key="11">
    <source>
        <dbReference type="ARBA" id="ARBA00023049"/>
    </source>
</evidence>
<protein>
    <recommendedName>
        <fullName evidence="5">Aminopeptidase N</fullName>
        <ecNumber evidence="4">3.4.11.2</ecNumber>
    </recommendedName>
    <alternativeName>
        <fullName evidence="12">Alanine aminopeptidase</fullName>
    </alternativeName>
    <alternativeName>
        <fullName evidence="13">Lysyl aminopeptidase</fullName>
    </alternativeName>
</protein>
<keyword evidence="6 17" id="KW-0031">Aminopeptidase</keyword>
<dbReference type="EC" id="3.4.11.2" evidence="4"/>
<dbReference type="PRINTS" id="PR00756">
    <property type="entry name" value="ALADIPTASE"/>
</dbReference>
<dbReference type="InterPro" id="IPR050344">
    <property type="entry name" value="Peptidase_M1_aminopeptidases"/>
</dbReference>
<evidence type="ECO:0000259" key="15">
    <source>
        <dbReference type="Pfam" id="PF11838"/>
    </source>
</evidence>
<keyword evidence="7" id="KW-0645">Protease</keyword>
<dbReference type="Pfam" id="PF01433">
    <property type="entry name" value="Peptidase_M1"/>
    <property type="match status" value="1"/>
</dbReference>
<dbReference type="InterPro" id="IPR042097">
    <property type="entry name" value="Aminopeptidase_N-like_N_sf"/>
</dbReference>
<evidence type="ECO:0000256" key="7">
    <source>
        <dbReference type="ARBA" id="ARBA00022670"/>
    </source>
</evidence>
<dbReference type="GO" id="GO:0016285">
    <property type="term" value="F:alanyl aminopeptidase activity"/>
    <property type="evidence" value="ECO:0007669"/>
    <property type="project" value="UniProtKB-EC"/>
</dbReference>
<sequence length="864" mass="95123">MSSTNLTRQEAQERRAIIGAVDYGIAVDVTRGDATFPSVTTVRFEVVAPGSTFIDLIAQSVESVTLDGELVDVTYRPDFGIPLDDLTAGSHELVVTATCEYSRTGQGLHRFVDPVDHEVYLYTQFETADAKRVFACFDQPDVKATYTLAVTAPTNWSVVTNSPQEVSPVEGDAGKAVFTSRIDYLLSTYLVALCAGPYYKVTDEWRGEVAAHPENLDEPREVVIPLGLYCRKSLAEHLDADTLFTETKQGFDFYHQNFGAAYPFGKYDQLFVPEFNAGAMENAGAITYRDEYVFTSKHTRHSYERRCETVLHEMAHMWFGDLVTMTWWDDLWLNESFATWGSVVAQSEMTEYDTAWVTFANVEKAWAYDQDQLPSTHPVASDAHDIETVEQNFDGITYAKGASILKQLQAYVGRDAFFAGVRRHFASHAFGNATFDDLLGALAEASGKDLSWWADQWLKTTGMNELSADVEVDESGRYTRFAVAQGGATPGAGELRTHRIGVGLYSLVDGAVVRTHRVDMDIDSASTSVPEFVGLPKADLVLVNDDDLTYCMMKLDAESLAFVTENIDKITDPLARTLCWSAAWQATRSGEMRARDYIQLVVRGAAAESEMSVVSSVLRQAQTALRRYADPQWAASTGRQLLCGGLVAAARAAEPGSDHQLAFVQALSTMWLDDDATALLKAIVKGDSPLPGLVVDNQLRWDALTALAATGLHDVEHQVSVLLEVDPSATGRACAARTRAAVPTSKAKRKVFNELTTNATTKLSNVAIRYKLAGFGFGCADEAMQQFNSEFFDAVLPVWELLPNDTATTIIRGLYPWWDISEAGLGRASEFLTEDAPEAVARTIRECQSQVERALRNRLVDAGE</sequence>
<dbReference type="InterPro" id="IPR027268">
    <property type="entry name" value="Peptidase_M4/M1_CTD_sf"/>
</dbReference>
<name>A0A6G9D6A3_9CORY</name>
<comment type="similarity">
    <text evidence="3">Belongs to the peptidase M1 family.</text>
</comment>
<feature type="domain" description="Peptidase M1 membrane alanine aminopeptidase" evidence="14">
    <location>
        <begin position="246"/>
        <end position="457"/>
    </location>
</feature>
<dbReference type="Pfam" id="PF17900">
    <property type="entry name" value="Peptidase_M1_N"/>
    <property type="match status" value="1"/>
</dbReference>
<dbReference type="InterPro" id="IPR001930">
    <property type="entry name" value="Peptidase_M1"/>
</dbReference>
<dbReference type="EMBL" id="UARK01000035">
    <property type="protein sequence ID" value="SPW33979.1"/>
    <property type="molecule type" value="Genomic_DNA"/>
</dbReference>
<dbReference type="GO" id="GO:0005615">
    <property type="term" value="C:extracellular space"/>
    <property type="evidence" value="ECO:0007669"/>
    <property type="project" value="TreeGrafter"/>
</dbReference>
<evidence type="ECO:0000313" key="17">
    <source>
        <dbReference type="EMBL" id="SPW33979.1"/>
    </source>
</evidence>
<evidence type="ECO:0000256" key="12">
    <source>
        <dbReference type="ARBA" id="ARBA00029811"/>
    </source>
</evidence>
<dbReference type="Pfam" id="PF11838">
    <property type="entry name" value="ERAP1_C"/>
    <property type="match status" value="1"/>
</dbReference>
<accession>A0A6G9D6A3</accession>
<dbReference type="GO" id="GO:0016020">
    <property type="term" value="C:membrane"/>
    <property type="evidence" value="ECO:0007669"/>
    <property type="project" value="TreeGrafter"/>
</dbReference>
<dbReference type="GeneID" id="84574493"/>
<reference evidence="17 18" key="1">
    <citation type="submission" date="2018-06" db="EMBL/GenBank/DDBJ databases">
        <authorList>
            <consortium name="Pathogen Informatics"/>
            <person name="Doyle S."/>
        </authorList>
    </citation>
    <scope>NUCLEOTIDE SEQUENCE [LARGE SCALE GENOMIC DNA]</scope>
    <source>
        <strain evidence="17 18">NCTC10254</strain>
    </source>
</reference>
<dbReference type="GO" id="GO:0006508">
    <property type="term" value="P:proteolysis"/>
    <property type="evidence" value="ECO:0007669"/>
    <property type="project" value="UniProtKB-KW"/>
</dbReference>
<dbReference type="GO" id="GO:0008270">
    <property type="term" value="F:zinc ion binding"/>
    <property type="evidence" value="ECO:0007669"/>
    <property type="project" value="InterPro"/>
</dbReference>
<evidence type="ECO:0000259" key="16">
    <source>
        <dbReference type="Pfam" id="PF17900"/>
    </source>
</evidence>
<dbReference type="SUPFAM" id="SSF63737">
    <property type="entry name" value="Leukotriene A4 hydrolase N-terminal domain"/>
    <property type="match status" value="1"/>
</dbReference>
<comment type="caution">
    <text evidence="17">The sequence shown here is derived from an EMBL/GenBank/DDBJ whole genome shotgun (WGS) entry which is preliminary data.</text>
</comment>
<keyword evidence="9 17" id="KW-0378">Hydrolase</keyword>
<dbReference type="GO" id="GO:0042277">
    <property type="term" value="F:peptide binding"/>
    <property type="evidence" value="ECO:0007669"/>
    <property type="project" value="TreeGrafter"/>
</dbReference>
<dbReference type="InterPro" id="IPR012778">
    <property type="entry name" value="Pept_M1_aminopeptidase"/>
</dbReference>
<evidence type="ECO:0000313" key="18">
    <source>
        <dbReference type="Proteomes" id="UP000249886"/>
    </source>
</evidence>
<dbReference type="GO" id="GO:0043171">
    <property type="term" value="P:peptide catabolic process"/>
    <property type="evidence" value="ECO:0007669"/>
    <property type="project" value="TreeGrafter"/>
</dbReference>
<keyword evidence="10" id="KW-0862">Zinc</keyword>
<dbReference type="CDD" id="cd09602">
    <property type="entry name" value="M1_APN"/>
    <property type="match status" value="1"/>
</dbReference>
<evidence type="ECO:0000256" key="6">
    <source>
        <dbReference type="ARBA" id="ARBA00022438"/>
    </source>
</evidence>
<evidence type="ECO:0000256" key="8">
    <source>
        <dbReference type="ARBA" id="ARBA00022723"/>
    </source>
</evidence>
<dbReference type="RefSeq" id="WP_005525869.1">
    <property type="nucleotide sequence ID" value="NZ_CP050134.2"/>
</dbReference>
<dbReference type="InterPro" id="IPR024571">
    <property type="entry name" value="ERAP1-like_C_dom"/>
</dbReference>
<dbReference type="Gene3D" id="1.10.390.10">
    <property type="entry name" value="Neutral Protease Domain 2"/>
    <property type="match status" value="1"/>
</dbReference>
<feature type="domain" description="ERAP1-like C-terminal" evidence="15">
    <location>
        <begin position="540"/>
        <end position="853"/>
    </location>
</feature>
<feature type="domain" description="Aminopeptidase N-like N-terminal" evidence="16">
    <location>
        <begin position="89"/>
        <end position="190"/>
    </location>
</feature>
<dbReference type="GO" id="GO:0005737">
    <property type="term" value="C:cytoplasm"/>
    <property type="evidence" value="ECO:0007669"/>
    <property type="project" value="TreeGrafter"/>
</dbReference>
<gene>
    <name evidence="17" type="primary">pepN</name>
    <name evidence="17" type="ORF">NCTC10254_02519</name>
</gene>
<evidence type="ECO:0000256" key="1">
    <source>
        <dbReference type="ARBA" id="ARBA00000098"/>
    </source>
</evidence>
<evidence type="ECO:0000259" key="14">
    <source>
        <dbReference type="Pfam" id="PF01433"/>
    </source>
</evidence>
<comment type="catalytic activity">
    <reaction evidence="1">
        <text>Release of an N-terminal amino acid, Xaa-|-Yaa- from a peptide, amide or arylamide. Xaa is preferably Ala, but may be most amino acids including Pro (slow action). When a terminal hydrophobic residue is followed by a prolyl residue, the two may be released as an intact Xaa-Pro dipeptide.</text>
        <dbReference type="EC" id="3.4.11.2"/>
    </reaction>
</comment>
<evidence type="ECO:0000256" key="10">
    <source>
        <dbReference type="ARBA" id="ARBA00022833"/>
    </source>
</evidence>
<dbReference type="GO" id="GO:0070006">
    <property type="term" value="F:metalloaminopeptidase activity"/>
    <property type="evidence" value="ECO:0007669"/>
    <property type="project" value="TreeGrafter"/>
</dbReference>
<comment type="cofactor">
    <cofactor evidence="2">
        <name>Zn(2+)</name>
        <dbReference type="ChEBI" id="CHEBI:29105"/>
    </cofactor>
</comment>
<dbReference type="AlphaFoldDB" id="A0A6G9D6A3"/>
<evidence type="ECO:0000256" key="3">
    <source>
        <dbReference type="ARBA" id="ARBA00010136"/>
    </source>
</evidence>
<dbReference type="Proteomes" id="UP000249886">
    <property type="component" value="Unassembled WGS sequence"/>
</dbReference>
<evidence type="ECO:0000256" key="9">
    <source>
        <dbReference type="ARBA" id="ARBA00022801"/>
    </source>
</evidence>
<organism evidence="17 18">
    <name type="scientific">Corynebacterium matruchotii</name>
    <dbReference type="NCBI Taxonomy" id="43768"/>
    <lineage>
        <taxon>Bacteria</taxon>
        <taxon>Bacillati</taxon>
        <taxon>Actinomycetota</taxon>
        <taxon>Actinomycetes</taxon>
        <taxon>Mycobacteriales</taxon>
        <taxon>Corynebacteriaceae</taxon>
        <taxon>Corynebacterium</taxon>
    </lineage>
</organism>